<reference evidence="2 3" key="1">
    <citation type="journal article" date="2014" name="Arch. Virol.">
        <title>Complete genome sequence of Tunisvirus, a new member of the proposed family Marseilleviridae.</title>
        <authorList>
            <person name="Aherfi S."/>
            <person name="Boughalmi M."/>
            <person name="Pagnier I."/>
            <person name="Fournous G."/>
            <person name="La Scola B."/>
            <person name="Raoult D."/>
            <person name="Colson P."/>
        </authorList>
    </citation>
    <scope>NUCLEOTIDE SEQUENCE [LARGE SCALE GENOMIC DNA]</scope>
    <source>
        <strain evidence="2 3">U484</strain>
    </source>
</reference>
<dbReference type="InterPro" id="IPR043873">
    <property type="entry name" value="DUF5858"/>
</dbReference>
<dbReference type="Proteomes" id="UP000232615">
    <property type="component" value="Segment"/>
</dbReference>
<protein>
    <recommendedName>
        <fullName evidence="1">DUF5858 domain-containing protein</fullName>
    </recommendedName>
</protein>
<proteinExistence type="predicted"/>
<evidence type="ECO:0000259" key="1">
    <source>
        <dbReference type="Pfam" id="PF19176"/>
    </source>
</evidence>
<organism evidence="2 3">
    <name type="scientific">Tunisvirus fontaine2</name>
    <dbReference type="NCBI Taxonomy" id="1421067"/>
    <lineage>
        <taxon>Viruses</taxon>
        <taxon>Varidnaviria</taxon>
        <taxon>Bamfordvirae</taxon>
        <taxon>Nucleocytoviricota</taxon>
        <taxon>Megaviricetes</taxon>
        <taxon>Pimascovirales</taxon>
        <taxon>Pimascovirales incertae sedis</taxon>
        <taxon>Marseilleviridae</taxon>
        <taxon>Losannavirus</taxon>
        <taxon>Losannavirus tunisense</taxon>
    </lineage>
</organism>
<dbReference type="Pfam" id="PF19176">
    <property type="entry name" value="DUF5858"/>
    <property type="match status" value="1"/>
</dbReference>
<keyword evidence="3" id="KW-1185">Reference proteome</keyword>
<evidence type="ECO:0000313" key="2">
    <source>
        <dbReference type="EMBL" id="AHC54989.1"/>
    </source>
</evidence>
<evidence type="ECO:0000313" key="3">
    <source>
        <dbReference type="Proteomes" id="UP000232615"/>
    </source>
</evidence>
<accession>V9SGH4</accession>
<gene>
    <name evidence="2" type="ORF">TNS_ORF271</name>
</gene>
<dbReference type="EMBL" id="KF483846">
    <property type="protein sequence ID" value="AHC54989.1"/>
    <property type="molecule type" value="Genomic_DNA"/>
</dbReference>
<sequence length="148" mass="17868">MQTLRKELQELFDDVVKNVGAEWEFYIDEEFYTDDERSSLSFTHSIEEHFAEFRVRIKDGEIEWQWKKKDGPVFLYCVREKCLRRITKDIKGSQTYQLLMMRKQLETMNSNFNRFFEFISNEVELSPDNERTMKALGDHFQGLSKQND</sequence>
<feature type="domain" description="DUF5858" evidence="1">
    <location>
        <begin position="79"/>
        <end position="140"/>
    </location>
</feature>
<name>V9SGH4_9VIRU</name>